<reference evidence="1" key="1">
    <citation type="submission" date="2022-11" db="EMBL/GenBank/DDBJ databases">
        <title>Chromosomal genome sequence assembly and mating type (MAT) locus characterization of the leprose asexual lichenized fungus Lepraria neglecta (Nyl.) Erichsen.</title>
        <authorList>
            <person name="Allen J.L."/>
            <person name="Pfeffer B."/>
        </authorList>
    </citation>
    <scope>NUCLEOTIDE SEQUENCE</scope>
    <source>
        <strain evidence="1">Allen 5258</strain>
    </source>
</reference>
<sequence>MQGESAIMQDMYWPSIFYEPRNANPLDYDGSAVSDLTPINENFMKHTSSLPSPGISDSYIRTEDHATSDRLAASPASAVRKLASLNVALYECAAQLPSTAKVGVSSAGIAGNSVRGSRKATLFAVDELFRLTTEFIDVMKCLSIVECETSATLSSMDPKQPGARSTESLVPYSQRLSHAGQPVTRTVMGPPSGSFSHMDEATMFMVVSYHCCLTEIYVSIFQMMQGCIEYSLAPQIDKDWAIILPQLQIGSIASPPVHVDINTPLSSATASMYMLMLTMLSSQLWEQLADVMRAGGDVPTGSASASRCALADTMWDTVTGRTDRLSQTIDATKHLLQRCSGVVQ</sequence>
<dbReference type="AlphaFoldDB" id="A0AAD9ZJ43"/>
<dbReference type="EMBL" id="JASNWA010000003">
    <property type="protein sequence ID" value="KAK3178682.1"/>
    <property type="molecule type" value="Genomic_DNA"/>
</dbReference>
<proteinExistence type="predicted"/>
<evidence type="ECO:0000313" key="2">
    <source>
        <dbReference type="Proteomes" id="UP001276659"/>
    </source>
</evidence>
<dbReference type="Proteomes" id="UP001276659">
    <property type="component" value="Unassembled WGS sequence"/>
</dbReference>
<protein>
    <submittedName>
        <fullName evidence="1">Uncharacterized protein</fullName>
    </submittedName>
</protein>
<comment type="caution">
    <text evidence="1">The sequence shown here is derived from an EMBL/GenBank/DDBJ whole genome shotgun (WGS) entry which is preliminary data.</text>
</comment>
<name>A0AAD9ZJ43_9LECA</name>
<gene>
    <name evidence="1" type="ORF">OEA41_000819</name>
</gene>
<evidence type="ECO:0000313" key="1">
    <source>
        <dbReference type="EMBL" id="KAK3178682.1"/>
    </source>
</evidence>
<accession>A0AAD9ZJ43</accession>
<keyword evidence="2" id="KW-1185">Reference proteome</keyword>
<organism evidence="1 2">
    <name type="scientific">Lepraria neglecta</name>
    <dbReference type="NCBI Taxonomy" id="209136"/>
    <lineage>
        <taxon>Eukaryota</taxon>
        <taxon>Fungi</taxon>
        <taxon>Dikarya</taxon>
        <taxon>Ascomycota</taxon>
        <taxon>Pezizomycotina</taxon>
        <taxon>Lecanoromycetes</taxon>
        <taxon>OSLEUM clade</taxon>
        <taxon>Lecanoromycetidae</taxon>
        <taxon>Lecanorales</taxon>
        <taxon>Lecanorineae</taxon>
        <taxon>Stereocaulaceae</taxon>
        <taxon>Lepraria</taxon>
    </lineage>
</organism>